<sequence length="318" mass="35302">MSFINSLVKVQAYLALVGLICIHPLLMFVALLTKIFAKCACRAPQNIEGEVALVTGAGHGLGRAIALELAKKGCHIAAVDINLSGAESTVKLISDTCAVRAKAYKVNVANYLELETANEQISADLGFVTILINNAGILMLRNPINPEPADIQRMMDVNVLSHFWTKGVFLPKMKELRRGHIVTISSAASLFPLAYNTAYVASKFAASGHMKALRQELLIERQPDIHVCTVMPSFLRTNDEVTDVANEVRFNRIYPLISGEAAARRIVKGMLRYEREIVLPDMLALIYRAIVVMPAYWQDHLGPWIFGDRFREFHKLKA</sequence>
<organism evidence="14 15">
    <name type="scientific">Drosophila lebanonensis</name>
    <name type="common">Fruit fly</name>
    <name type="synonym">Scaptodrosophila lebanonensis</name>
    <dbReference type="NCBI Taxonomy" id="7225"/>
    <lineage>
        <taxon>Eukaryota</taxon>
        <taxon>Metazoa</taxon>
        <taxon>Ecdysozoa</taxon>
        <taxon>Arthropoda</taxon>
        <taxon>Hexapoda</taxon>
        <taxon>Insecta</taxon>
        <taxon>Pterygota</taxon>
        <taxon>Neoptera</taxon>
        <taxon>Endopterygota</taxon>
        <taxon>Diptera</taxon>
        <taxon>Brachycera</taxon>
        <taxon>Muscomorpha</taxon>
        <taxon>Ephydroidea</taxon>
        <taxon>Drosophilidae</taxon>
        <taxon>Scaptodrosophila</taxon>
    </lineage>
</organism>
<comment type="function">
    <text evidence="9">Catalyzes the reduction of all-trans-retinal to all-trans-retinol in the presence of NADPH.</text>
</comment>
<dbReference type="GO" id="GO:0016020">
    <property type="term" value="C:membrane"/>
    <property type="evidence" value="ECO:0007669"/>
    <property type="project" value="UniProtKB-SubCell"/>
</dbReference>
<accession>A0A6J2T674</accession>
<evidence type="ECO:0000256" key="1">
    <source>
        <dbReference type="ARBA" id="ARBA00004141"/>
    </source>
</evidence>
<dbReference type="AlphaFoldDB" id="A0A6J2T674"/>
<evidence type="ECO:0000313" key="14">
    <source>
        <dbReference type="Proteomes" id="UP000504634"/>
    </source>
</evidence>
<dbReference type="InterPro" id="IPR036291">
    <property type="entry name" value="NAD(P)-bd_dom_sf"/>
</dbReference>
<evidence type="ECO:0000256" key="12">
    <source>
        <dbReference type="RuleBase" id="RU000363"/>
    </source>
</evidence>
<proteinExistence type="inferred from homology"/>
<dbReference type="PRINTS" id="PR00080">
    <property type="entry name" value="SDRFAMILY"/>
</dbReference>
<gene>
    <name evidence="15" type="primary">LOC115621195</name>
</gene>
<evidence type="ECO:0000256" key="3">
    <source>
        <dbReference type="ARBA" id="ARBA00022692"/>
    </source>
</evidence>
<keyword evidence="7" id="KW-0443">Lipid metabolism</keyword>
<evidence type="ECO:0000256" key="8">
    <source>
        <dbReference type="ARBA" id="ARBA00023136"/>
    </source>
</evidence>
<dbReference type="SUPFAM" id="SSF51735">
    <property type="entry name" value="NAD(P)-binding Rossmann-fold domains"/>
    <property type="match status" value="1"/>
</dbReference>
<evidence type="ECO:0000256" key="9">
    <source>
        <dbReference type="ARBA" id="ARBA00059620"/>
    </source>
</evidence>
<evidence type="ECO:0000256" key="4">
    <source>
        <dbReference type="ARBA" id="ARBA00022857"/>
    </source>
</evidence>
<name>A0A6J2T674_DROLE</name>
<dbReference type="GO" id="GO:0052650">
    <property type="term" value="F:all-trans-retinol dehydrogenase (NADP+) activity"/>
    <property type="evidence" value="ECO:0007669"/>
    <property type="project" value="UniProtKB-ARBA"/>
</dbReference>
<dbReference type="GeneID" id="115621195"/>
<evidence type="ECO:0000313" key="15">
    <source>
        <dbReference type="RefSeq" id="XP_030370633.1"/>
    </source>
</evidence>
<dbReference type="InterPro" id="IPR002347">
    <property type="entry name" value="SDR_fam"/>
</dbReference>
<dbReference type="RefSeq" id="XP_030370633.1">
    <property type="nucleotide sequence ID" value="XM_030514773.1"/>
</dbReference>
<keyword evidence="3 13" id="KW-0812">Transmembrane</keyword>
<evidence type="ECO:0000256" key="6">
    <source>
        <dbReference type="ARBA" id="ARBA00023002"/>
    </source>
</evidence>
<dbReference type="Proteomes" id="UP000504634">
    <property type="component" value="Unplaced"/>
</dbReference>
<feature type="transmembrane region" description="Helical" evidence="13">
    <location>
        <begin position="12"/>
        <end position="32"/>
    </location>
</feature>
<dbReference type="Gene3D" id="3.40.50.720">
    <property type="entry name" value="NAD(P)-binding Rossmann-like Domain"/>
    <property type="match status" value="1"/>
</dbReference>
<comment type="subcellular location">
    <subcellularLocation>
        <location evidence="1">Membrane</location>
        <topology evidence="1">Multi-pass membrane protein</topology>
    </subcellularLocation>
</comment>
<dbReference type="PANTHER" id="PTHR24322:SF748">
    <property type="entry name" value="FI23927P1-RELATED"/>
    <property type="match status" value="1"/>
</dbReference>
<dbReference type="FunFam" id="3.40.50.720:FF:000131">
    <property type="entry name" value="Short-chain dehydrogenase/reductase 3"/>
    <property type="match status" value="1"/>
</dbReference>
<evidence type="ECO:0000256" key="11">
    <source>
        <dbReference type="ARBA" id="ARBA00082544"/>
    </source>
</evidence>
<comment type="similarity">
    <text evidence="2 12">Belongs to the short-chain dehydrogenases/reductases (SDR) family.</text>
</comment>
<keyword evidence="4" id="KW-0521">NADP</keyword>
<dbReference type="GO" id="GO:0005811">
    <property type="term" value="C:lipid droplet"/>
    <property type="evidence" value="ECO:0007669"/>
    <property type="project" value="TreeGrafter"/>
</dbReference>
<reference evidence="15" key="1">
    <citation type="submission" date="2025-08" db="UniProtKB">
        <authorList>
            <consortium name="RefSeq"/>
        </authorList>
    </citation>
    <scope>IDENTIFICATION</scope>
    <source>
        <strain evidence="15">11010-0011.00</strain>
        <tissue evidence="15">Whole body</tissue>
    </source>
</reference>
<keyword evidence="6" id="KW-0560">Oxidoreductase</keyword>
<keyword evidence="8 13" id="KW-0472">Membrane</keyword>
<dbReference type="PRINTS" id="PR00081">
    <property type="entry name" value="GDHRDH"/>
</dbReference>
<dbReference type="PANTHER" id="PTHR24322">
    <property type="entry name" value="PKSB"/>
    <property type="match status" value="1"/>
</dbReference>
<keyword evidence="14" id="KW-1185">Reference proteome</keyword>
<evidence type="ECO:0000256" key="7">
    <source>
        <dbReference type="ARBA" id="ARBA00023098"/>
    </source>
</evidence>
<dbReference type="OrthoDB" id="6251714at2759"/>
<evidence type="ECO:0000256" key="5">
    <source>
        <dbReference type="ARBA" id="ARBA00022989"/>
    </source>
</evidence>
<evidence type="ECO:0000256" key="10">
    <source>
        <dbReference type="ARBA" id="ARBA00068717"/>
    </source>
</evidence>
<protein>
    <recommendedName>
        <fullName evidence="10">Short-chain dehydrogenase/reductase 3</fullName>
    </recommendedName>
    <alternativeName>
        <fullName evidence="11">Retinal short-chain dehydrogenase/reductase 1</fullName>
    </alternativeName>
</protein>
<keyword evidence="5 13" id="KW-1133">Transmembrane helix</keyword>
<evidence type="ECO:0000256" key="13">
    <source>
        <dbReference type="SAM" id="Phobius"/>
    </source>
</evidence>
<evidence type="ECO:0000256" key="2">
    <source>
        <dbReference type="ARBA" id="ARBA00006484"/>
    </source>
</evidence>
<dbReference type="Pfam" id="PF00106">
    <property type="entry name" value="adh_short"/>
    <property type="match status" value="1"/>
</dbReference>